<gene>
    <name evidence="3" type="ORF">GCM10009810_28690</name>
</gene>
<evidence type="ECO:0000256" key="1">
    <source>
        <dbReference type="SAM" id="MobiDB-lite"/>
    </source>
</evidence>
<name>A0ABP4X2S2_9MICO</name>
<feature type="region of interest" description="Disordered" evidence="1">
    <location>
        <begin position="314"/>
        <end position="336"/>
    </location>
</feature>
<organism evidence="3 4">
    <name type="scientific">Nostocoides vanveenii</name>
    <dbReference type="NCBI Taxonomy" id="330835"/>
    <lineage>
        <taxon>Bacteria</taxon>
        <taxon>Bacillati</taxon>
        <taxon>Actinomycetota</taxon>
        <taxon>Actinomycetes</taxon>
        <taxon>Micrococcales</taxon>
        <taxon>Intrasporangiaceae</taxon>
        <taxon>Nostocoides</taxon>
    </lineage>
</organism>
<evidence type="ECO:0000256" key="2">
    <source>
        <dbReference type="SAM" id="SignalP"/>
    </source>
</evidence>
<feature type="chain" id="PRO_5047480962" description="Spore coat protein CotH" evidence="2">
    <location>
        <begin position="19"/>
        <end position="412"/>
    </location>
</feature>
<sequence>MRYAAATIVTTLAGCAAAQSDSPVAAGAAATVQPATEVSGLFASTRLHTLDIAMSTADFAAIQAAYAADRTKDWVEARVTIDGTAYDRCGVRLKGNSTIWRVPAGSGASEYPWLVRLDKFVDGQAHEGVTEIVVRLNNTASALNEAMALDLMGRAGLATQPWAYAVVSVAGSAPVLRLVMEQPSAPWVGRTFDGTGILYKAEAQANYDYLGDDPSAYAERFDVEAGEDDLAPLIGFLKWINQADDAGFASGLGGHLDVEAFATYLAFEDLIDNDDAIDGPGNNSYLWWATAAQRMTVVGWDHNLSFGVSNRPGAGGQGAGGAGRPGGGGAMGGGANRGNQSGNVLARRFEANPAFAAAKSAAMTRLRADLITSGYASARLDAIAAVPTATAGDYLPAASLSAEKASIAAYFA</sequence>
<dbReference type="InterPro" id="IPR014867">
    <property type="entry name" value="Spore_coat_CotH_CotH2/3/7"/>
</dbReference>
<evidence type="ECO:0000313" key="3">
    <source>
        <dbReference type="EMBL" id="GAA1768269.1"/>
    </source>
</evidence>
<feature type="signal peptide" evidence="2">
    <location>
        <begin position="1"/>
        <end position="18"/>
    </location>
</feature>
<proteinExistence type="predicted"/>
<dbReference type="Pfam" id="PF08757">
    <property type="entry name" value="CotH"/>
    <property type="match status" value="1"/>
</dbReference>
<dbReference type="PROSITE" id="PS51257">
    <property type="entry name" value="PROKAR_LIPOPROTEIN"/>
    <property type="match status" value="1"/>
</dbReference>
<evidence type="ECO:0000313" key="4">
    <source>
        <dbReference type="Proteomes" id="UP001501475"/>
    </source>
</evidence>
<comment type="caution">
    <text evidence="3">The sequence shown here is derived from an EMBL/GenBank/DDBJ whole genome shotgun (WGS) entry which is preliminary data.</text>
</comment>
<dbReference type="Proteomes" id="UP001501475">
    <property type="component" value="Unassembled WGS sequence"/>
</dbReference>
<accession>A0ABP4X2S2</accession>
<dbReference type="PANTHER" id="PTHR40050">
    <property type="entry name" value="INNER SPORE COAT PROTEIN H"/>
    <property type="match status" value="1"/>
</dbReference>
<evidence type="ECO:0008006" key="5">
    <source>
        <dbReference type="Google" id="ProtNLM"/>
    </source>
</evidence>
<reference evidence="4" key="1">
    <citation type="journal article" date="2019" name="Int. J. Syst. Evol. Microbiol.">
        <title>The Global Catalogue of Microorganisms (GCM) 10K type strain sequencing project: providing services to taxonomists for standard genome sequencing and annotation.</title>
        <authorList>
            <consortium name="The Broad Institute Genomics Platform"/>
            <consortium name="The Broad Institute Genome Sequencing Center for Infectious Disease"/>
            <person name="Wu L."/>
            <person name="Ma J."/>
        </authorList>
    </citation>
    <scope>NUCLEOTIDE SEQUENCE [LARGE SCALE GENOMIC DNA]</scope>
    <source>
        <strain evidence="4">JCM 15591</strain>
    </source>
</reference>
<dbReference type="PANTHER" id="PTHR40050:SF1">
    <property type="entry name" value="INNER SPORE COAT PROTEIN H"/>
    <property type="match status" value="1"/>
</dbReference>
<dbReference type="EMBL" id="BAAAPN010000057">
    <property type="protein sequence ID" value="GAA1768269.1"/>
    <property type="molecule type" value="Genomic_DNA"/>
</dbReference>
<keyword evidence="2" id="KW-0732">Signal</keyword>
<protein>
    <recommendedName>
        <fullName evidence="5">Spore coat protein CotH</fullName>
    </recommendedName>
</protein>
<keyword evidence="4" id="KW-1185">Reference proteome</keyword>